<name>A0A087US79_STEMI</name>
<evidence type="ECO:0008006" key="4">
    <source>
        <dbReference type="Google" id="ProtNLM"/>
    </source>
</evidence>
<proteinExistence type="predicted"/>
<dbReference type="EMBL" id="KK121315">
    <property type="protein sequence ID" value="KFM80218.1"/>
    <property type="molecule type" value="Genomic_DNA"/>
</dbReference>
<evidence type="ECO:0000256" key="1">
    <source>
        <dbReference type="SAM" id="MobiDB-lite"/>
    </source>
</evidence>
<evidence type="ECO:0000313" key="3">
    <source>
        <dbReference type="Proteomes" id="UP000054359"/>
    </source>
</evidence>
<dbReference type="Proteomes" id="UP000054359">
    <property type="component" value="Unassembled WGS sequence"/>
</dbReference>
<sequence>MCSKRFMRSDHLNKHAVRHPGFEKSMLPNSKRLVRGDHLFKHEVNFEKTTPLKKAGSVESSGTSDASEGMVQSP</sequence>
<organism evidence="2 3">
    <name type="scientific">Stegodyphus mimosarum</name>
    <name type="common">African social velvet spider</name>
    <dbReference type="NCBI Taxonomy" id="407821"/>
    <lineage>
        <taxon>Eukaryota</taxon>
        <taxon>Metazoa</taxon>
        <taxon>Ecdysozoa</taxon>
        <taxon>Arthropoda</taxon>
        <taxon>Chelicerata</taxon>
        <taxon>Arachnida</taxon>
        <taxon>Araneae</taxon>
        <taxon>Araneomorphae</taxon>
        <taxon>Entelegynae</taxon>
        <taxon>Eresoidea</taxon>
        <taxon>Eresidae</taxon>
        <taxon>Stegodyphus</taxon>
    </lineage>
</organism>
<reference evidence="2 3" key="1">
    <citation type="submission" date="2013-11" db="EMBL/GenBank/DDBJ databases">
        <title>Genome sequencing of Stegodyphus mimosarum.</title>
        <authorList>
            <person name="Bechsgaard J."/>
        </authorList>
    </citation>
    <scope>NUCLEOTIDE SEQUENCE [LARGE SCALE GENOMIC DNA]</scope>
</reference>
<accession>A0A087US79</accession>
<dbReference type="AlphaFoldDB" id="A0A087US79"/>
<feature type="compositionally biased region" description="Polar residues" evidence="1">
    <location>
        <begin position="58"/>
        <end position="74"/>
    </location>
</feature>
<protein>
    <recommendedName>
        <fullName evidence="4">C2H2-type domain-containing protein</fullName>
    </recommendedName>
</protein>
<feature type="non-terminal residue" evidence="2">
    <location>
        <position position="74"/>
    </location>
</feature>
<feature type="region of interest" description="Disordered" evidence="1">
    <location>
        <begin position="44"/>
        <end position="74"/>
    </location>
</feature>
<keyword evidence="3" id="KW-1185">Reference proteome</keyword>
<evidence type="ECO:0000313" key="2">
    <source>
        <dbReference type="EMBL" id="KFM80218.1"/>
    </source>
</evidence>
<gene>
    <name evidence="2" type="ORF">X975_05157</name>
</gene>